<dbReference type="Pfam" id="PF11887">
    <property type="entry name" value="Mce4_CUP1"/>
    <property type="match status" value="1"/>
</dbReference>
<dbReference type="InterPro" id="IPR005693">
    <property type="entry name" value="Mce"/>
</dbReference>
<dbReference type="InterPro" id="IPR052336">
    <property type="entry name" value="MlaD_Phospholipid_Transporter"/>
</dbReference>
<dbReference type="InterPro" id="IPR003399">
    <property type="entry name" value="Mce/MlaD"/>
</dbReference>
<proteinExistence type="predicted"/>
<reference evidence="3 4" key="1">
    <citation type="journal article" date="2018" name="Biodegradation">
        <title>1,4-Dioxane degradation characteristics of Rhodococcus aetherivorans JCM 14343.</title>
        <authorList>
            <person name="Inoue D."/>
            <person name="Tsunoda T."/>
            <person name="Yamamoto N."/>
            <person name="Ike M."/>
            <person name="Sei K."/>
        </authorList>
    </citation>
    <scope>NUCLEOTIDE SEQUENCE [LARGE SCALE GENOMIC DNA]</scope>
    <source>
        <strain evidence="3 4">JCM 14343</strain>
    </source>
</reference>
<name>A0ABQ0YGU9_9NOCA</name>
<dbReference type="InterPro" id="IPR024516">
    <property type="entry name" value="Mce_C"/>
</dbReference>
<comment type="caution">
    <text evidence="3">The sequence shown here is derived from an EMBL/GenBank/DDBJ whole genome shotgun (WGS) entry which is preliminary data.</text>
</comment>
<protein>
    <submittedName>
        <fullName evidence="3">MCE-family protein Mce1C</fullName>
    </submittedName>
</protein>
<dbReference type="PANTHER" id="PTHR33371:SF18">
    <property type="entry name" value="MCE-FAMILY PROTEIN MCE3C"/>
    <property type="match status" value="1"/>
</dbReference>
<dbReference type="Proteomes" id="UP000325466">
    <property type="component" value="Unassembled WGS sequence"/>
</dbReference>
<accession>A0ABQ0YGU9</accession>
<dbReference type="PRINTS" id="PR01782">
    <property type="entry name" value="MCEVIRFACTOR"/>
</dbReference>
<sequence>MREDRMSPIRERNPVQVGIVGLSVAAATVLAGLQYDQLQFLSGGLTYSAYFADAGGLVPGDTVTLAGVDVGEVTDVRLDDQQVLVAFTVRDGIALGEDTGADIKTNTVLGRKSLAVQPYGSGTLDPREPIPLARTDSPYSLTDALGDLTTSVSDLDTEQINDSLNALSDSLQDTPPELRGALEGMTRLSRSINARDESLEDLLARAESVTGILAERSDRINALVVDANALFGELSVRRDAITELIANISAVSRQLSALVQENQAQMAPTLEKLNAVTANLQANKENIAGALDGLGPYISALGESVASGPFFNAYVSNVLPAPWWKALVDSTVAPELLQQDLQDIIPKNPPSITKDGE</sequence>
<evidence type="ECO:0000259" key="1">
    <source>
        <dbReference type="Pfam" id="PF02470"/>
    </source>
</evidence>
<feature type="domain" description="Mammalian cell entry C-terminal" evidence="2">
    <location>
        <begin position="123"/>
        <end position="294"/>
    </location>
</feature>
<evidence type="ECO:0000259" key="2">
    <source>
        <dbReference type="Pfam" id="PF11887"/>
    </source>
</evidence>
<dbReference type="NCBIfam" id="TIGR00996">
    <property type="entry name" value="Mtu_fam_mce"/>
    <property type="match status" value="1"/>
</dbReference>
<evidence type="ECO:0000313" key="4">
    <source>
        <dbReference type="Proteomes" id="UP000325466"/>
    </source>
</evidence>
<evidence type="ECO:0000313" key="3">
    <source>
        <dbReference type="EMBL" id="GES35731.1"/>
    </source>
</evidence>
<dbReference type="EMBL" id="BLAH01000026">
    <property type="protein sequence ID" value="GES35731.1"/>
    <property type="molecule type" value="Genomic_DNA"/>
</dbReference>
<dbReference type="Pfam" id="PF02470">
    <property type="entry name" value="MlaD"/>
    <property type="match status" value="1"/>
</dbReference>
<keyword evidence="4" id="KW-1185">Reference proteome</keyword>
<gene>
    <name evidence="3" type="ORF">RAJCM14343_0980</name>
</gene>
<dbReference type="PANTHER" id="PTHR33371">
    <property type="entry name" value="INTERMEMBRANE PHOSPHOLIPID TRANSPORT SYSTEM BINDING PROTEIN MLAD-RELATED"/>
    <property type="match status" value="1"/>
</dbReference>
<feature type="domain" description="Mce/MlaD" evidence="1">
    <location>
        <begin position="44"/>
        <end position="118"/>
    </location>
</feature>
<organism evidence="3 4">
    <name type="scientific">Rhodococcus aetherivorans</name>
    <dbReference type="NCBI Taxonomy" id="191292"/>
    <lineage>
        <taxon>Bacteria</taxon>
        <taxon>Bacillati</taxon>
        <taxon>Actinomycetota</taxon>
        <taxon>Actinomycetes</taxon>
        <taxon>Mycobacteriales</taxon>
        <taxon>Nocardiaceae</taxon>
        <taxon>Rhodococcus</taxon>
    </lineage>
</organism>